<keyword evidence="1" id="KW-1133">Transmembrane helix</keyword>
<evidence type="ECO:0000313" key="2">
    <source>
        <dbReference type="EMBL" id="BBP43106.1"/>
    </source>
</evidence>
<protein>
    <submittedName>
        <fullName evidence="2">Uncharacterized protein</fullName>
    </submittedName>
</protein>
<dbReference type="EMBL" id="AP021888">
    <property type="protein sequence ID" value="BBP43106.1"/>
    <property type="molecule type" value="Genomic_DNA"/>
</dbReference>
<reference evidence="3" key="1">
    <citation type="submission" date="2019-11" db="EMBL/GenBank/DDBJ databases">
        <title>Isolation and characterization of two novel species in the genus Thiomicrorhabdus.</title>
        <authorList>
            <person name="Mochizuki J."/>
            <person name="Kojima H."/>
            <person name="Fukui M."/>
        </authorList>
    </citation>
    <scope>NUCLEOTIDE SEQUENCE [LARGE SCALE GENOMIC DNA]</scope>
    <source>
        <strain evidence="3">AkT22</strain>
    </source>
</reference>
<feature type="transmembrane region" description="Helical" evidence="1">
    <location>
        <begin position="28"/>
        <end position="49"/>
    </location>
</feature>
<sequence>MSITIFLLKDFIIWLLFTEDFAPMRELFLWQLVGDVLMLSGFLLCYISVAKAMTKIFIFKQVFLAMVFVLASVYLIDQYGLVGVTYAYVVLYVFGNIFGYVVYKLYMKNWRGLFD</sequence>
<proteinExistence type="predicted"/>
<organism evidence="2 3">
    <name type="scientific">Thiosulfativibrio zosterae</name>
    <dbReference type="NCBI Taxonomy" id="2675053"/>
    <lineage>
        <taxon>Bacteria</taxon>
        <taxon>Pseudomonadati</taxon>
        <taxon>Pseudomonadota</taxon>
        <taxon>Gammaproteobacteria</taxon>
        <taxon>Thiotrichales</taxon>
        <taxon>Piscirickettsiaceae</taxon>
        <taxon>Thiosulfativibrio</taxon>
    </lineage>
</organism>
<keyword evidence="1" id="KW-0472">Membrane</keyword>
<accession>A0A6F8PLZ1</accession>
<dbReference type="KEGG" id="tzo:THMIRHAT_08520"/>
<dbReference type="AlphaFoldDB" id="A0A6F8PLZ1"/>
<dbReference type="RefSeq" id="WP_207710571.1">
    <property type="nucleotide sequence ID" value="NZ_AP021888.1"/>
</dbReference>
<evidence type="ECO:0000256" key="1">
    <source>
        <dbReference type="SAM" id="Phobius"/>
    </source>
</evidence>
<keyword evidence="1" id="KW-0812">Transmembrane</keyword>
<keyword evidence="3" id="KW-1185">Reference proteome</keyword>
<name>A0A6F8PLZ1_9GAMM</name>
<dbReference type="Proteomes" id="UP000501466">
    <property type="component" value="Chromosome"/>
</dbReference>
<feature type="transmembrane region" description="Helical" evidence="1">
    <location>
        <begin position="56"/>
        <end position="76"/>
    </location>
</feature>
<gene>
    <name evidence="2" type="ORF">THMIRHAT_08520</name>
</gene>
<feature type="transmembrane region" description="Helical" evidence="1">
    <location>
        <begin position="82"/>
        <end position="103"/>
    </location>
</feature>
<evidence type="ECO:0000313" key="3">
    <source>
        <dbReference type="Proteomes" id="UP000501466"/>
    </source>
</evidence>